<accession>E6UCV3</accession>
<reference evidence="1 2" key="1">
    <citation type="journal article" date="2011" name="J. Bacteriol.">
        <title>Complete genome of the cellulolytic ruminal bacterium Ruminococcus albus 7.</title>
        <authorList>
            <person name="Suen G."/>
            <person name="Stevenson D.M."/>
            <person name="Bruce D.C."/>
            <person name="Chertkov O."/>
            <person name="Copeland A."/>
            <person name="Cheng J.F."/>
            <person name="Detter C."/>
            <person name="Detter J.C."/>
            <person name="Goodwin L.A."/>
            <person name="Han C.S."/>
            <person name="Hauser L.J."/>
            <person name="Ivanova N.N."/>
            <person name="Kyrpides N.C."/>
            <person name="Land M.L."/>
            <person name="Lapidus A."/>
            <person name="Lucas S."/>
            <person name="Ovchinnikova G."/>
            <person name="Pitluck S."/>
            <person name="Tapia R."/>
            <person name="Woyke T."/>
            <person name="Boyum J."/>
            <person name="Mead D."/>
            <person name="Weimer P.J."/>
        </authorList>
    </citation>
    <scope>NUCLEOTIDE SEQUENCE [LARGE SCALE GENOMIC DNA]</scope>
    <source>
        <strain evidence="2">ATCC 27210 / DSM 20455 / JCM 14654 / NCDO 2250 / 7</strain>
    </source>
</reference>
<protein>
    <submittedName>
        <fullName evidence="1">Uncharacterized protein</fullName>
    </submittedName>
</protein>
<dbReference type="HOGENOM" id="CLU_2878181_0_0_9"/>
<dbReference type="KEGG" id="ral:Rumal_2298"/>
<organism evidence="1 2">
    <name type="scientific">Ruminococcus albus (strain ATCC 27210 / DSM 20455 / JCM 14654 / NCDO 2250 / 7)</name>
    <dbReference type="NCBI Taxonomy" id="697329"/>
    <lineage>
        <taxon>Bacteria</taxon>
        <taxon>Bacillati</taxon>
        <taxon>Bacillota</taxon>
        <taxon>Clostridia</taxon>
        <taxon>Eubacteriales</taxon>
        <taxon>Oscillospiraceae</taxon>
        <taxon>Ruminococcus</taxon>
    </lineage>
</organism>
<dbReference type="Proteomes" id="UP000006919">
    <property type="component" value="Chromosome"/>
</dbReference>
<name>E6UCV3_RUMA7</name>
<sequence length="78" mass="9035">MNRYIKKLLKKLHLYKSRGSGTISLIGTNHAPVKVCDIVNGKPQVIREDSEDTITLTLRYSAFHKVVKRYDKETFKEL</sequence>
<dbReference type="AlphaFoldDB" id="E6UCV3"/>
<evidence type="ECO:0000313" key="2">
    <source>
        <dbReference type="Proteomes" id="UP000006919"/>
    </source>
</evidence>
<dbReference type="EMBL" id="CP002403">
    <property type="protein sequence ID" value="ADU22782.1"/>
    <property type="molecule type" value="Genomic_DNA"/>
</dbReference>
<proteinExistence type="predicted"/>
<gene>
    <name evidence="1" type="ordered locus">Rumal_2298</name>
</gene>
<evidence type="ECO:0000313" key="1">
    <source>
        <dbReference type="EMBL" id="ADU22782.1"/>
    </source>
</evidence>